<dbReference type="EMBL" id="FBVY01000030">
    <property type="protein sequence ID" value="CUW96730.1"/>
    <property type="molecule type" value="Genomic_DNA"/>
</dbReference>
<dbReference type="AlphaFoldDB" id="A0A9W5B4C6"/>
<evidence type="ECO:0000313" key="2">
    <source>
        <dbReference type="Proteomes" id="UP000191933"/>
    </source>
</evidence>
<accession>A0A9W5B4C6</accession>
<keyword evidence="2" id="KW-1185">Reference proteome</keyword>
<protein>
    <submittedName>
        <fullName evidence="1">Uncharacterized protein</fullName>
    </submittedName>
</protein>
<evidence type="ECO:0000313" key="1">
    <source>
        <dbReference type="EMBL" id="CUW96730.1"/>
    </source>
</evidence>
<organism evidence="1 2">
    <name type="scientific">Agrobacterium genomosp. 2 str. CFBP 5494</name>
    <dbReference type="NCBI Taxonomy" id="1183436"/>
    <lineage>
        <taxon>Bacteria</taxon>
        <taxon>Pseudomonadati</taxon>
        <taxon>Pseudomonadota</taxon>
        <taxon>Alphaproteobacteria</taxon>
        <taxon>Hyphomicrobiales</taxon>
        <taxon>Rhizobiaceae</taxon>
        <taxon>Rhizobium/Agrobacterium group</taxon>
        <taxon>Agrobacterium</taxon>
        <taxon>Agrobacterium tumefaciens complex</taxon>
    </lineage>
</organism>
<proteinExistence type="predicted"/>
<dbReference type="Proteomes" id="UP000191933">
    <property type="component" value="Unassembled WGS sequence"/>
</dbReference>
<reference evidence="1 2" key="1">
    <citation type="submission" date="2016-01" db="EMBL/GenBank/DDBJ databases">
        <authorList>
            <person name="Regsiter A."/>
            <person name="william w."/>
        </authorList>
    </citation>
    <scope>NUCLEOTIDE SEQUENCE [LARGE SCALE GENOMIC DNA]</scope>
    <source>
        <strain evidence="1 2">CFBP 5494</strain>
    </source>
</reference>
<gene>
    <name evidence="1" type="ORF">AGR2A_Lc180143</name>
</gene>
<name>A0A9W5B4C6_9HYPH</name>
<sequence length="130" mass="14627">MPRLFLSIAVAPELPLHGFAPGRQTSFYEEIGIAIVRGGWTLWFMTPPSPGQMRFSPKTEQNDFENLSIPPGVRRRARHQISKFFLNNSGDADTLALLTVRQNSNLVFMSAPLIHGVPYGRNQSSLELRF</sequence>
<comment type="caution">
    <text evidence="1">The sequence shown here is derived from an EMBL/GenBank/DDBJ whole genome shotgun (WGS) entry which is preliminary data.</text>
</comment>